<organism evidence="2 3">
    <name type="scientific">Olivibacter ginsenosidimutans</name>
    <dbReference type="NCBI Taxonomy" id="1176537"/>
    <lineage>
        <taxon>Bacteria</taxon>
        <taxon>Pseudomonadati</taxon>
        <taxon>Bacteroidota</taxon>
        <taxon>Sphingobacteriia</taxon>
        <taxon>Sphingobacteriales</taxon>
        <taxon>Sphingobacteriaceae</taxon>
        <taxon>Olivibacter</taxon>
    </lineage>
</organism>
<dbReference type="InterPro" id="IPR017927">
    <property type="entry name" value="FAD-bd_FR_type"/>
</dbReference>
<reference evidence="3" key="1">
    <citation type="journal article" date="2019" name="Int. J. Syst. Evol. Microbiol.">
        <title>The Global Catalogue of Microorganisms (GCM) 10K type strain sequencing project: providing services to taxonomists for standard genome sequencing and annotation.</title>
        <authorList>
            <consortium name="The Broad Institute Genomics Platform"/>
            <consortium name="The Broad Institute Genome Sequencing Center for Infectious Disease"/>
            <person name="Wu L."/>
            <person name="Ma J."/>
        </authorList>
    </citation>
    <scope>NUCLEOTIDE SEQUENCE [LARGE SCALE GENOMIC DNA]</scope>
    <source>
        <strain evidence="3">JCM 18200</strain>
    </source>
</reference>
<comment type="caution">
    <text evidence="2">The sequence shown here is derived from an EMBL/GenBank/DDBJ whole genome shotgun (WGS) entry which is preliminary data.</text>
</comment>
<evidence type="ECO:0000313" key="2">
    <source>
        <dbReference type="EMBL" id="GAA4779010.1"/>
    </source>
</evidence>
<dbReference type="InterPro" id="IPR017938">
    <property type="entry name" value="Riboflavin_synthase-like_b-brl"/>
</dbReference>
<proteinExistence type="predicted"/>
<gene>
    <name evidence="2" type="ORF">GCM10023231_02080</name>
</gene>
<feature type="domain" description="FAD-binding FR-type" evidence="1">
    <location>
        <begin position="15"/>
        <end position="117"/>
    </location>
</feature>
<accession>A0ABP9AE80</accession>
<name>A0ABP9AE80_9SPHI</name>
<dbReference type="SUPFAM" id="SSF63380">
    <property type="entry name" value="Riboflavin synthase domain-like"/>
    <property type="match status" value="1"/>
</dbReference>
<dbReference type="PROSITE" id="PS51384">
    <property type="entry name" value="FAD_FR"/>
    <property type="match status" value="1"/>
</dbReference>
<evidence type="ECO:0000259" key="1">
    <source>
        <dbReference type="PROSITE" id="PS51384"/>
    </source>
</evidence>
<protein>
    <recommendedName>
        <fullName evidence="1">FAD-binding FR-type domain-containing protein</fullName>
    </recommendedName>
</protein>
<evidence type="ECO:0000313" key="3">
    <source>
        <dbReference type="Proteomes" id="UP001501411"/>
    </source>
</evidence>
<sequence length="226" mass="25803">MNIIKKKIVSVLERKMIKTARVLAIRYWYDQSMVEIDLHVPDMKPADWTSVQHMKIKVAEGTYRDYSPTMWDIETKTCSLIIDTSHDGRGAHWALQLNSGDLIEYLGIGSTGHRYVEKQPIICIGDESSLAHFIALMQLIGKDNELKGTIGFSNPNHLTEYQANIRAPFVPLPKDVEVIKQWIISESPKNHLVYIAGSYQLVSEMKRFVRNVPGFRGTIKGQGFWK</sequence>
<dbReference type="RefSeq" id="WP_345229825.1">
    <property type="nucleotide sequence ID" value="NZ_BAABIQ010000002.1"/>
</dbReference>
<keyword evidence="3" id="KW-1185">Reference proteome</keyword>
<dbReference type="EMBL" id="BAABIQ010000002">
    <property type="protein sequence ID" value="GAA4779010.1"/>
    <property type="molecule type" value="Genomic_DNA"/>
</dbReference>
<dbReference type="Proteomes" id="UP001501411">
    <property type="component" value="Unassembled WGS sequence"/>
</dbReference>